<proteinExistence type="predicted"/>
<evidence type="ECO:0000313" key="1">
    <source>
        <dbReference type="EMBL" id="MES1922270.1"/>
    </source>
</evidence>
<gene>
    <name evidence="1" type="ORF">MHBO_003778</name>
</gene>
<name>A0ABV2ARH2_9EUKA</name>
<dbReference type="Proteomes" id="UP001439008">
    <property type="component" value="Unassembled WGS sequence"/>
</dbReference>
<protein>
    <submittedName>
        <fullName evidence="1">Uncharacterized protein</fullName>
    </submittedName>
</protein>
<reference evidence="1 2" key="1">
    <citation type="journal article" date="2024" name="BMC Biol.">
        <title>Comparative genomics of Ascetosporea gives new insight into the evolutionary basis for animal parasitism in Rhizaria.</title>
        <authorList>
            <person name="Hiltunen Thoren M."/>
            <person name="Onut-Brannstrom I."/>
            <person name="Alfjorden A."/>
            <person name="Peckova H."/>
            <person name="Swords F."/>
            <person name="Hooper C."/>
            <person name="Holzer A.S."/>
            <person name="Bass D."/>
            <person name="Burki F."/>
        </authorList>
    </citation>
    <scope>NUCLEOTIDE SEQUENCE [LARGE SCALE GENOMIC DNA]</scope>
    <source>
        <strain evidence="1">20-A016</strain>
    </source>
</reference>
<organism evidence="1 2">
    <name type="scientific">Bonamia ostreae</name>
    <dbReference type="NCBI Taxonomy" id="126728"/>
    <lineage>
        <taxon>Eukaryota</taxon>
        <taxon>Sar</taxon>
        <taxon>Rhizaria</taxon>
        <taxon>Endomyxa</taxon>
        <taxon>Ascetosporea</taxon>
        <taxon>Haplosporida</taxon>
        <taxon>Bonamia</taxon>
    </lineage>
</organism>
<sequence>MDTTNTDDPGDEIGSEQLPKPQSIFSLDLCSIVTLYNEEKLLINVTDPIIIATVESEETNLGIRIIKRDQVRIIEEEINRLLANSIPFAMAIKTDPKEISGVTFTEVFYSGYNLTSLTMGNINDLKCLRDELLKRRTLCTLPCIDVPESYLPNEILILGSKYISLQEYYDSGKTLSTDDFIQMLYQTLDFVKTLDRLNLCLQKTGLSDFCRNKKGNFFFVPLHLLKRVGNPVENFKNYWEFIVNAFESQKWSKAGWMIINIKKKLMENLNV</sequence>
<evidence type="ECO:0000313" key="2">
    <source>
        <dbReference type="Proteomes" id="UP001439008"/>
    </source>
</evidence>
<keyword evidence="2" id="KW-1185">Reference proteome</keyword>
<comment type="caution">
    <text evidence="1">The sequence shown here is derived from an EMBL/GenBank/DDBJ whole genome shotgun (WGS) entry which is preliminary data.</text>
</comment>
<dbReference type="EMBL" id="JBDODL010002496">
    <property type="protein sequence ID" value="MES1922270.1"/>
    <property type="molecule type" value="Genomic_DNA"/>
</dbReference>
<accession>A0ABV2ARH2</accession>